<organism evidence="2">
    <name type="scientific">Graphocephala atropunctata</name>
    <dbReference type="NCBI Taxonomy" id="36148"/>
    <lineage>
        <taxon>Eukaryota</taxon>
        <taxon>Metazoa</taxon>
        <taxon>Ecdysozoa</taxon>
        <taxon>Arthropoda</taxon>
        <taxon>Hexapoda</taxon>
        <taxon>Insecta</taxon>
        <taxon>Pterygota</taxon>
        <taxon>Neoptera</taxon>
        <taxon>Paraneoptera</taxon>
        <taxon>Hemiptera</taxon>
        <taxon>Auchenorrhyncha</taxon>
        <taxon>Membracoidea</taxon>
        <taxon>Cicadellidae</taxon>
        <taxon>Cicadellinae</taxon>
        <taxon>Cicadellini</taxon>
        <taxon>Graphocephala</taxon>
    </lineage>
</organism>
<dbReference type="InterPro" id="IPR000477">
    <property type="entry name" value="RT_dom"/>
</dbReference>
<protein>
    <recommendedName>
        <fullName evidence="1">Reverse transcriptase domain-containing protein</fullName>
    </recommendedName>
</protein>
<accession>A0A1B6KSQ8</accession>
<dbReference type="InterPro" id="IPR043502">
    <property type="entry name" value="DNA/RNA_pol_sf"/>
</dbReference>
<gene>
    <name evidence="2" type="ORF">g.27637</name>
</gene>
<name>A0A1B6KSQ8_9HEMI</name>
<dbReference type="AlphaFoldDB" id="A0A1B6KSQ8"/>
<dbReference type="PROSITE" id="PS50878">
    <property type="entry name" value="RT_POL"/>
    <property type="match status" value="1"/>
</dbReference>
<dbReference type="CDD" id="cd01650">
    <property type="entry name" value="RT_nLTR_like"/>
    <property type="match status" value="1"/>
</dbReference>
<evidence type="ECO:0000259" key="1">
    <source>
        <dbReference type="PROSITE" id="PS50878"/>
    </source>
</evidence>
<dbReference type="PANTHER" id="PTHR33332">
    <property type="entry name" value="REVERSE TRANSCRIPTASE DOMAIN-CONTAINING PROTEIN"/>
    <property type="match status" value="1"/>
</dbReference>
<dbReference type="Pfam" id="PF00078">
    <property type="entry name" value="RVT_1"/>
    <property type="match status" value="1"/>
</dbReference>
<sequence>MGSNNDIDPDTVEFFRSNKKNGRVDDFTFVAVSEDEVKSTMNEVKSRAVGIDDISIQMINAVSPYALGAITYLVNKCLETGVFPKEWKKSIVRPLPKVTAPKTKQELRPISILPAMSKIVEKIAIRQIMTHMKNQDLLPKLQSGFRRNHSTCTALTNMFSDLYEAKNKGKCSSLVMIDYSQAFDSIDHEMLMGKMSYYGFGEGVISWIRSYLQERQQVTKFGNETSKPLSKMRGVPQRRCLGPILFSLYTSDFPLCVQSCTVHLYADDCQLHLAYEPDMIEMAIGQINADLHRVSTWSFQNGLKLNTSKCSVLHIAPHNLLQALIESGVAVVLDGEDLAVCDKVKTLGVVLDRGLTFSDHVSHVTSVRSVICAIILVAIGFW</sequence>
<dbReference type="SUPFAM" id="SSF56672">
    <property type="entry name" value="DNA/RNA polymerases"/>
    <property type="match status" value="1"/>
</dbReference>
<proteinExistence type="predicted"/>
<reference evidence="2" key="1">
    <citation type="submission" date="2015-11" db="EMBL/GenBank/DDBJ databases">
        <title>De novo transcriptome assembly of four potential Pierce s Disease insect vectors from Arizona vineyards.</title>
        <authorList>
            <person name="Tassone E.E."/>
        </authorList>
    </citation>
    <scope>NUCLEOTIDE SEQUENCE</scope>
</reference>
<dbReference type="EMBL" id="GEBQ01025517">
    <property type="protein sequence ID" value="JAT14460.1"/>
    <property type="molecule type" value="Transcribed_RNA"/>
</dbReference>
<evidence type="ECO:0000313" key="2">
    <source>
        <dbReference type="EMBL" id="JAT14460.1"/>
    </source>
</evidence>
<dbReference type="GO" id="GO:0071897">
    <property type="term" value="P:DNA biosynthetic process"/>
    <property type="evidence" value="ECO:0007669"/>
    <property type="project" value="UniProtKB-ARBA"/>
</dbReference>
<feature type="domain" description="Reverse transcriptase" evidence="1">
    <location>
        <begin position="76"/>
        <end position="351"/>
    </location>
</feature>